<protein>
    <submittedName>
        <fullName evidence="3">SpoIVB peptidase</fullName>
        <ecNumber evidence="3">3.4.21.116</ecNumber>
    </submittedName>
</protein>
<dbReference type="GO" id="GO:0016787">
    <property type="term" value="F:hydrolase activity"/>
    <property type="evidence" value="ECO:0007669"/>
    <property type="project" value="UniProtKB-KW"/>
</dbReference>
<dbReference type="AlphaFoldDB" id="A0A964RNF1"/>
<keyword evidence="1" id="KW-0812">Transmembrane</keyword>
<evidence type="ECO:0000256" key="1">
    <source>
        <dbReference type="SAM" id="Phobius"/>
    </source>
</evidence>
<feature type="domain" description="Peptidase S55" evidence="2">
    <location>
        <begin position="165"/>
        <end position="396"/>
    </location>
</feature>
<dbReference type="Gene3D" id="2.30.42.10">
    <property type="match status" value="1"/>
</dbReference>
<evidence type="ECO:0000259" key="2">
    <source>
        <dbReference type="PROSITE" id="PS51494"/>
    </source>
</evidence>
<keyword evidence="1" id="KW-0472">Membrane</keyword>
<dbReference type="InterPro" id="IPR014219">
    <property type="entry name" value="SpoIVB"/>
</dbReference>
<dbReference type="Pfam" id="PF00595">
    <property type="entry name" value="PDZ"/>
    <property type="match status" value="1"/>
</dbReference>
<accession>A0A964RNF1</accession>
<dbReference type="InterPro" id="IPR009003">
    <property type="entry name" value="Peptidase_S1_PA"/>
</dbReference>
<comment type="caution">
    <text evidence="3">The sequence shown here is derived from an EMBL/GenBank/DDBJ whole genome shotgun (WGS) entry which is preliminary data.</text>
</comment>
<dbReference type="NCBIfam" id="TIGR02860">
    <property type="entry name" value="spore_IV_B"/>
    <property type="match status" value="1"/>
</dbReference>
<dbReference type="SUPFAM" id="SSF50494">
    <property type="entry name" value="Trypsin-like serine proteases"/>
    <property type="match status" value="1"/>
</dbReference>
<dbReference type="InterPro" id="IPR008763">
    <property type="entry name" value="Peptidase_S55"/>
</dbReference>
<sequence length="396" mass="43655">MKKKLLCTTSLIMTPILILILMTTISIRKLPNKIYTKDDKTVLSIAPIGNTINKSGENDDEYEIKFLGMIPLKSLQVQKIKELELYPGGNPIGVRVNSEGVLIVGYSDIEIDNKKEESPGKVGGLEIGDVILKINDEEMENSLDLLKTIKECDKEDIKVDILRNGENLSKIIHLKKENNKDYKIGLWIRDSTAGVGTMTFFDAKTKKFGALGHPITDCDTNEPFLIKKGDVLESSIISVRKGERGSPGELKGIFLNEENPTGSIDKNTQSGIFGEIKNTEALNKKIKPLKVGFRDEITTGKAKIITTIDETGPQEYDIEIEKLLNQSNAGSKSMVIKITDPRLLEKTGGIVQGMSGSPIIQNGKIIGAITHVLINKPDTGYGIYIEWMLQDAGIIK</sequence>
<dbReference type="PROSITE" id="PS51494">
    <property type="entry name" value="SPOIVB"/>
    <property type="match status" value="1"/>
</dbReference>
<keyword evidence="3" id="KW-0378">Hydrolase</keyword>
<gene>
    <name evidence="3" type="primary">spoIVB</name>
    <name evidence="3" type="ORF">GKZ28_14335</name>
</gene>
<proteinExistence type="predicted"/>
<dbReference type="SUPFAM" id="SSF50156">
    <property type="entry name" value="PDZ domain-like"/>
    <property type="match status" value="1"/>
</dbReference>
<keyword evidence="1" id="KW-1133">Transmembrane helix</keyword>
<dbReference type="EMBL" id="WSRQ01000022">
    <property type="protein sequence ID" value="MVX64872.1"/>
    <property type="molecule type" value="Genomic_DNA"/>
</dbReference>
<dbReference type="Proteomes" id="UP000656077">
    <property type="component" value="Unassembled WGS sequence"/>
</dbReference>
<dbReference type="EC" id="3.4.21.116" evidence="3"/>
<reference evidence="3" key="1">
    <citation type="submission" date="2019-12" db="EMBL/GenBank/DDBJ databases">
        <title>Microbes associate with the intestines of laboratory mice.</title>
        <authorList>
            <person name="Navarre W."/>
            <person name="Wong E."/>
        </authorList>
    </citation>
    <scope>NUCLEOTIDE SEQUENCE</scope>
    <source>
        <strain evidence="3">NM79_F5</strain>
    </source>
</reference>
<dbReference type="InterPro" id="IPR001478">
    <property type="entry name" value="PDZ"/>
</dbReference>
<evidence type="ECO:0000313" key="3">
    <source>
        <dbReference type="EMBL" id="MVX64872.1"/>
    </source>
</evidence>
<organism evidence="3 4">
    <name type="scientific">Clostridium chromiireducens</name>
    <dbReference type="NCBI Taxonomy" id="225345"/>
    <lineage>
        <taxon>Bacteria</taxon>
        <taxon>Bacillati</taxon>
        <taxon>Bacillota</taxon>
        <taxon>Clostridia</taxon>
        <taxon>Eubacteriales</taxon>
        <taxon>Clostridiaceae</taxon>
        <taxon>Clostridium</taxon>
    </lineage>
</organism>
<dbReference type="Pfam" id="PF05580">
    <property type="entry name" value="Peptidase_S55"/>
    <property type="match status" value="1"/>
</dbReference>
<dbReference type="RefSeq" id="WP_160359704.1">
    <property type="nucleotide sequence ID" value="NZ_WSRQ01000022.1"/>
</dbReference>
<dbReference type="InterPro" id="IPR036034">
    <property type="entry name" value="PDZ_sf"/>
</dbReference>
<feature type="transmembrane region" description="Helical" evidence="1">
    <location>
        <begin position="5"/>
        <end position="27"/>
    </location>
</feature>
<evidence type="ECO:0000313" key="4">
    <source>
        <dbReference type="Proteomes" id="UP000656077"/>
    </source>
</evidence>
<dbReference type="SMART" id="SM00228">
    <property type="entry name" value="PDZ"/>
    <property type="match status" value="1"/>
</dbReference>
<name>A0A964RNF1_9CLOT</name>